<gene>
    <name evidence="9" type="primary">ORC3</name>
    <name evidence="9" type="ORF">VNI00_005252</name>
</gene>
<dbReference type="GO" id="GO:0003688">
    <property type="term" value="F:DNA replication origin binding"/>
    <property type="evidence" value="ECO:0007669"/>
    <property type="project" value="TreeGrafter"/>
</dbReference>
<evidence type="ECO:0000313" key="10">
    <source>
        <dbReference type="Proteomes" id="UP001383192"/>
    </source>
</evidence>
<dbReference type="InterPro" id="IPR045667">
    <property type="entry name" value="ORC3_N"/>
</dbReference>
<evidence type="ECO:0000256" key="1">
    <source>
        <dbReference type="ARBA" id="ARBA00004123"/>
    </source>
</evidence>
<evidence type="ECO:0000256" key="6">
    <source>
        <dbReference type="SAM" id="MobiDB-lite"/>
    </source>
</evidence>
<dbReference type="InterPro" id="IPR040855">
    <property type="entry name" value="ORC_WH_C"/>
</dbReference>
<protein>
    <submittedName>
        <fullName evidence="9">Origin recognition complex subunit 3</fullName>
    </submittedName>
</protein>
<comment type="similarity">
    <text evidence="2">Belongs to the ORC3 family.</text>
</comment>
<name>A0AAW0DDB2_9AGAR</name>
<dbReference type="GO" id="GO:0031261">
    <property type="term" value="C:DNA replication preinitiation complex"/>
    <property type="evidence" value="ECO:0007669"/>
    <property type="project" value="TreeGrafter"/>
</dbReference>
<dbReference type="InterPro" id="IPR020795">
    <property type="entry name" value="ORC3"/>
</dbReference>
<evidence type="ECO:0000256" key="2">
    <source>
        <dbReference type="ARBA" id="ARBA00010977"/>
    </source>
</evidence>
<dbReference type="AlphaFoldDB" id="A0AAW0DDB2"/>
<dbReference type="GO" id="GO:0005656">
    <property type="term" value="C:nuclear pre-replicative complex"/>
    <property type="evidence" value="ECO:0007669"/>
    <property type="project" value="TreeGrafter"/>
</dbReference>
<keyword evidence="10" id="KW-1185">Reference proteome</keyword>
<evidence type="ECO:0000259" key="8">
    <source>
        <dbReference type="Pfam" id="PF18137"/>
    </source>
</evidence>
<evidence type="ECO:0000256" key="4">
    <source>
        <dbReference type="ARBA" id="ARBA00023125"/>
    </source>
</evidence>
<sequence length="703" mass="79921">MSPPLNFDDPNQSVCFIPYNDSGGYGPNEDFNGVKQVLEDTINEDEEKESKKELDIDGLADGEEIRWKAYRGAWTRCLNRMQELLDVIYKPVVAEVVEHISTANQEELPGLPYSEVPVITLTSPSMSPVFAQQVLAQLEAQEQRNIYTAHLHPQECTNLTSTLKSLIATFTANSISGVGGYKTSGQTLAAYDIRVLDAWYQALLKSYRRRASVQLIVVLHGFEQFDPAVMQDLLYICSLYISRIPLVFMITSTLTLLRIQNFTVPSGNPVLEKILLNTFASTEFEPDLVLGPAVLESTIDSYVRHNPSFECLVDHIQLAHLKHFSTIPLSALLHNVPDGKLEEPSSFKFLEHLVACLHVQDDEDGGVSDWKTKSVGDVVRLVDDARTNFYMRARKIRLVFALLRLTQHYLEGKGHKGFELPQEKDLCPRDLRLLIKVLRGGGMDRMLKQARLVVSKMTPPESSEFQANLKTFCDRLPAELHDEGHLVLGHLDCSANEVAEGLIEFMNSQLEHPLYTANLWPVWYTGESPFPSETLNPSVRASVISGLLRPKEFTLSSQAEPEPDELWERPDTSILFARYLESGKMINVYDWFDSFHQVLENQRSHLRNKRRQRVLAERNATPGSPRKRGSPRKSGSPTKKSANKGKQKDVQQEEVDELDEEQWRMQVHARFIRALHELDYLGFIKHTKRKQDHVLRTVFDVSD</sequence>
<keyword evidence="3" id="KW-0235">DNA replication</keyword>
<evidence type="ECO:0000313" key="9">
    <source>
        <dbReference type="EMBL" id="KAK7049822.1"/>
    </source>
</evidence>
<comment type="subcellular location">
    <subcellularLocation>
        <location evidence="1">Nucleus</location>
    </subcellularLocation>
</comment>
<dbReference type="Pfam" id="PF18137">
    <property type="entry name" value="WHD_ORC"/>
    <property type="match status" value="1"/>
</dbReference>
<evidence type="ECO:0000256" key="3">
    <source>
        <dbReference type="ARBA" id="ARBA00022705"/>
    </source>
</evidence>
<dbReference type="GO" id="GO:0005664">
    <property type="term" value="C:nuclear origin of replication recognition complex"/>
    <property type="evidence" value="ECO:0007669"/>
    <property type="project" value="InterPro"/>
</dbReference>
<feature type="domain" description="Origin recognition complex subunit 3 N-terminal" evidence="7">
    <location>
        <begin position="43"/>
        <end position="332"/>
    </location>
</feature>
<keyword evidence="5" id="KW-0539">Nucleus</keyword>
<keyword evidence="4" id="KW-0238">DNA-binding</keyword>
<dbReference type="GO" id="GO:0006270">
    <property type="term" value="P:DNA replication initiation"/>
    <property type="evidence" value="ECO:0007669"/>
    <property type="project" value="TreeGrafter"/>
</dbReference>
<dbReference type="CDD" id="cd20704">
    <property type="entry name" value="Orc3"/>
    <property type="match status" value="1"/>
</dbReference>
<feature type="compositionally biased region" description="Basic residues" evidence="6">
    <location>
        <begin position="604"/>
        <end position="613"/>
    </location>
</feature>
<organism evidence="9 10">
    <name type="scientific">Paramarasmius palmivorus</name>
    <dbReference type="NCBI Taxonomy" id="297713"/>
    <lineage>
        <taxon>Eukaryota</taxon>
        <taxon>Fungi</taxon>
        <taxon>Dikarya</taxon>
        <taxon>Basidiomycota</taxon>
        <taxon>Agaricomycotina</taxon>
        <taxon>Agaricomycetes</taxon>
        <taxon>Agaricomycetidae</taxon>
        <taxon>Agaricales</taxon>
        <taxon>Marasmiineae</taxon>
        <taxon>Marasmiaceae</taxon>
        <taxon>Paramarasmius</taxon>
    </lineage>
</organism>
<accession>A0AAW0DDB2</accession>
<dbReference type="Proteomes" id="UP001383192">
    <property type="component" value="Unassembled WGS sequence"/>
</dbReference>
<proteinExistence type="inferred from homology"/>
<feature type="domain" description="Origin recognition complex subunit 3 winged helix C-terminal" evidence="8">
    <location>
        <begin position="540"/>
        <end position="699"/>
    </location>
</feature>
<dbReference type="PANTHER" id="PTHR12748:SF0">
    <property type="entry name" value="ORIGIN RECOGNITION COMPLEX SUBUNIT 3"/>
    <property type="match status" value="1"/>
</dbReference>
<evidence type="ECO:0000256" key="5">
    <source>
        <dbReference type="ARBA" id="ARBA00023242"/>
    </source>
</evidence>
<dbReference type="Pfam" id="PF07034">
    <property type="entry name" value="ORC3_N"/>
    <property type="match status" value="1"/>
</dbReference>
<reference evidence="9 10" key="1">
    <citation type="submission" date="2024-01" db="EMBL/GenBank/DDBJ databases">
        <title>A draft genome for a cacao thread blight-causing isolate of Paramarasmius palmivorus.</title>
        <authorList>
            <person name="Baruah I.K."/>
            <person name="Bukari Y."/>
            <person name="Amoako-Attah I."/>
            <person name="Meinhardt L.W."/>
            <person name="Bailey B.A."/>
            <person name="Cohen S.P."/>
        </authorList>
    </citation>
    <scope>NUCLEOTIDE SEQUENCE [LARGE SCALE GENOMIC DNA]</scope>
    <source>
        <strain evidence="9 10">GH-12</strain>
    </source>
</reference>
<evidence type="ECO:0000259" key="7">
    <source>
        <dbReference type="Pfam" id="PF07034"/>
    </source>
</evidence>
<dbReference type="PANTHER" id="PTHR12748">
    <property type="entry name" value="ORIGIN RECOGNITION COMPLEX SUBUNIT 3"/>
    <property type="match status" value="1"/>
</dbReference>
<comment type="caution">
    <text evidence="9">The sequence shown here is derived from an EMBL/GenBank/DDBJ whole genome shotgun (WGS) entry which is preliminary data.</text>
</comment>
<feature type="region of interest" description="Disordered" evidence="6">
    <location>
        <begin position="604"/>
        <end position="657"/>
    </location>
</feature>
<dbReference type="EMBL" id="JAYKXP010000015">
    <property type="protein sequence ID" value="KAK7049822.1"/>
    <property type="molecule type" value="Genomic_DNA"/>
</dbReference>